<dbReference type="PANTHER" id="PTHR34184:SF4">
    <property type="entry name" value="UPF0718 PROTEIN YCGR"/>
    <property type="match status" value="1"/>
</dbReference>
<feature type="transmembrane region" description="Helical" evidence="7">
    <location>
        <begin position="303"/>
        <end position="320"/>
    </location>
</feature>
<evidence type="ECO:0000256" key="6">
    <source>
        <dbReference type="ARBA" id="ARBA00023136"/>
    </source>
</evidence>
<comment type="similarity">
    <text evidence="2">Belongs to the UPF0718 family.</text>
</comment>
<keyword evidence="3" id="KW-1003">Cell membrane</keyword>
<feature type="transmembrane region" description="Helical" evidence="7">
    <location>
        <begin position="52"/>
        <end position="75"/>
    </location>
</feature>
<dbReference type="GO" id="GO:0005886">
    <property type="term" value="C:plasma membrane"/>
    <property type="evidence" value="ECO:0007669"/>
    <property type="project" value="UniProtKB-SubCell"/>
</dbReference>
<feature type="transmembrane region" description="Helical" evidence="7">
    <location>
        <begin position="261"/>
        <end position="283"/>
    </location>
</feature>
<protein>
    <recommendedName>
        <fullName evidence="10">Permease</fullName>
    </recommendedName>
</protein>
<evidence type="ECO:0000256" key="4">
    <source>
        <dbReference type="ARBA" id="ARBA00022692"/>
    </source>
</evidence>
<keyword evidence="5 7" id="KW-1133">Transmembrane helix</keyword>
<evidence type="ECO:0000313" key="9">
    <source>
        <dbReference type="Proteomes" id="UP000007102"/>
    </source>
</evidence>
<proteinExistence type="inferred from homology"/>
<feature type="transmembrane region" description="Helical" evidence="7">
    <location>
        <begin position="218"/>
        <end position="240"/>
    </location>
</feature>
<dbReference type="InterPro" id="IPR052923">
    <property type="entry name" value="UPF0718"/>
</dbReference>
<sequence>MLPEDFIKKHLGKGNFGSLIKATIFGIPLPLCSCSVVPFIGALRKQDANKGAVLTFTMATPITGIDSILATYGIFGLFFTVYRVITSLILALVAGLLSIIFNGKDSKEEIVLKTNCSSSSKLCDFHYKEETLLKTNCCCSSKSQERKTFSLKRALKYGFETLFKDIAKPLFLGIVIGSLITTFIPQNLETFLRENALFSYILVLAVAIPMYVCATSSLPIAASLIIAGVPVGAAFVFLTAGPATNAVTIGVVDKILGRRTLFIYLATVVIGSILFGVFLDSIFEVQGINAKEIVHLEEVSNPLKVLFTGFFLILLSINLWKIRREKSPKMGS</sequence>
<dbReference type="eggNOG" id="COG0701">
    <property type="taxonomic scope" value="Bacteria"/>
</dbReference>
<evidence type="ECO:0000256" key="2">
    <source>
        <dbReference type="ARBA" id="ARBA00006386"/>
    </source>
</evidence>
<reference evidence="9" key="2">
    <citation type="submission" date="2011-02" db="EMBL/GenBank/DDBJ databases">
        <title>The complete genome of Desulfurobacterium thermolithotrophum DSM 11699.</title>
        <authorList>
            <consortium name="US DOE Joint Genome Institute (JGI-PGF)"/>
            <person name="Lucas S."/>
            <person name="Copeland A."/>
            <person name="Lapidus A."/>
            <person name="Bruce D."/>
            <person name="Goodwin L."/>
            <person name="Pitluck S."/>
            <person name="Kyrpides N."/>
            <person name="Mavromatis K."/>
            <person name="Pagani I."/>
            <person name="Ivanova N."/>
            <person name="Mikhailova N."/>
            <person name="Daligault H."/>
            <person name="Detter J.C."/>
            <person name="Tapia R."/>
            <person name="Han C."/>
            <person name="Land M."/>
            <person name="Hauser L."/>
            <person name="Markowitz V."/>
            <person name="Cheng J.-F."/>
            <person name="Hugenholtz P."/>
            <person name="Woyke T."/>
            <person name="Wu D."/>
            <person name="Spring S."/>
            <person name="Brambilla E."/>
            <person name="Klenk H.-P."/>
            <person name="Eisen J.A."/>
        </authorList>
    </citation>
    <scope>NUCLEOTIDE SEQUENCE [LARGE SCALE GENOMIC DNA]</scope>
    <source>
        <strain evidence="9">DSM 11699 / BSA</strain>
    </source>
</reference>
<dbReference type="NCBIfam" id="NF033936">
    <property type="entry name" value="CuZnOut_SO0444"/>
    <property type="match status" value="1"/>
</dbReference>
<dbReference type="AlphaFoldDB" id="F0S2M3"/>
<dbReference type="KEGG" id="dte:Dester_0441"/>
<organism evidence="8 9">
    <name type="scientific">Desulfurobacterium thermolithotrophum (strain DSM 11699 / BSA)</name>
    <dbReference type="NCBI Taxonomy" id="868864"/>
    <lineage>
        <taxon>Bacteria</taxon>
        <taxon>Pseudomonadati</taxon>
        <taxon>Aquificota</taxon>
        <taxon>Aquificia</taxon>
        <taxon>Desulfurobacteriales</taxon>
        <taxon>Desulfurobacteriaceae</taxon>
        <taxon>Desulfurobacterium</taxon>
    </lineage>
</organism>
<name>F0S2M3_DESTD</name>
<accession>F0S2M3</accession>
<comment type="subcellular location">
    <subcellularLocation>
        <location evidence="1">Cell membrane</location>
        <topology evidence="1">Multi-pass membrane protein</topology>
    </subcellularLocation>
</comment>
<dbReference type="InParanoid" id="F0S2M3"/>
<reference evidence="8 9" key="1">
    <citation type="journal article" date="2011" name="Stand. Genomic Sci.">
        <title>Complete genome sequence of the thermophilic sulfur-reducer Desulfurobacterium thermolithotrophum type strain (BSA(T)) from a deep-sea hydrothermal vent.</title>
        <authorList>
            <person name="Goker M."/>
            <person name="Daligault H."/>
            <person name="Mwirichia R."/>
            <person name="Lapidus A."/>
            <person name="Lucas S."/>
            <person name="Deshpande S."/>
            <person name="Pagani I."/>
            <person name="Tapia R."/>
            <person name="Cheng J.F."/>
            <person name="Goodwin L."/>
            <person name="Pitluck S."/>
            <person name="Liolios K."/>
            <person name="Ivanova N."/>
            <person name="Mavromatis K."/>
            <person name="Mikhailova N."/>
            <person name="Pati A."/>
            <person name="Chen A."/>
            <person name="Palaniappan K."/>
            <person name="Han C."/>
            <person name="Land M."/>
            <person name="Hauser L."/>
            <person name="Pan C."/>
            <person name="Brambilla E.M."/>
            <person name="Rohde M."/>
            <person name="Spring S."/>
            <person name="Sikorski J."/>
            <person name="Wirth R."/>
            <person name="Detter J.C."/>
            <person name="Woyke T."/>
            <person name="Bristow J."/>
            <person name="Eisen J.A."/>
            <person name="Markowitz V."/>
            <person name="Hugenholtz P."/>
            <person name="Kyrpides N.C."/>
            <person name="Klenk H.P."/>
        </authorList>
    </citation>
    <scope>NUCLEOTIDE SEQUENCE [LARGE SCALE GENOMIC DNA]</scope>
    <source>
        <strain evidence="9">DSM 11699 / BSA</strain>
    </source>
</reference>
<evidence type="ECO:0008006" key="10">
    <source>
        <dbReference type="Google" id="ProtNLM"/>
    </source>
</evidence>
<dbReference type="InterPro" id="IPR005524">
    <property type="entry name" value="DUF318"/>
</dbReference>
<evidence type="ECO:0000256" key="7">
    <source>
        <dbReference type="SAM" id="Phobius"/>
    </source>
</evidence>
<keyword evidence="4 7" id="KW-0812">Transmembrane</keyword>
<evidence type="ECO:0000256" key="1">
    <source>
        <dbReference type="ARBA" id="ARBA00004651"/>
    </source>
</evidence>
<keyword evidence="9" id="KW-1185">Reference proteome</keyword>
<feature type="transmembrane region" description="Helical" evidence="7">
    <location>
        <begin position="81"/>
        <end position="101"/>
    </location>
</feature>
<evidence type="ECO:0000256" key="3">
    <source>
        <dbReference type="ARBA" id="ARBA00022475"/>
    </source>
</evidence>
<dbReference type="STRING" id="868864.Dester_0441"/>
<dbReference type="Proteomes" id="UP000007102">
    <property type="component" value="Chromosome"/>
</dbReference>
<gene>
    <name evidence="8" type="ordered locus">Dester_0441</name>
</gene>
<feature type="transmembrane region" description="Helical" evidence="7">
    <location>
        <begin position="20"/>
        <end position="40"/>
    </location>
</feature>
<evidence type="ECO:0000313" key="8">
    <source>
        <dbReference type="EMBL" id="ADY73095.1"/>
    </source>
</evidence>
<feature type="transmembrane region" description="Helical" evidence="7">
    <location>
        <begin position="195"/>
        <end position="212"/>
    </location>
</feature>
<dbReference type="EMBL" id="CP002543">
    <property type="protein sequence ID" value="ADY73095.1"/>
    <property type="molecule type" value="Genomic_DNA"/>
</dbReference>
<dbReference type="HOGENOM" id="CLU_049002_0_0_0"/>
<dbReference type="PANTHER" id="PTHR34184">
    <property type="entry name" value="UPF0718 PROTEIN YCGR"/>
    <property type="match status" value="1"/>
</dbReference>
<dbReference type="Pfam" id="PF03773">
    <property type="entry name" value="ArsP_1"/>
    <property type="match status" value="1"/>
</dbReference>
<keyword evidence="6 7" id="KW-0472">Membrane</keyword>
<evidence type="ECO:0000256" key="5">
    <source>
        <dbReference type="ARBA" id="ARBA00022989"/>
    </source>
</evidence>